<protein>
    <submittedName>
        <fullName evidence="1">Uncharacterized protein</fullName>
    </submittedName>
</protein>
<organism evidence="1 2">
    <name type="scientific">Campylobacter concisus</name>
    <dbReference type="NCBI Taxonomy" id="199"/>
    <lineage>
        <taxon>Bacteria</taxon>
        <taxon>Pseudomonadati</taxon>
        <taxon>Campylobacterota</taxon>
        <taxon>Epsilonproteobacteria</taxon>
        <taxon>Campylobacterales</taxon>
        <taxon>Campylobacteraceae</taxon>
        <taxon>Campylobacter</taxon>
    </lineage>
</organism>
<dbReference type="AlphaFoldDB" id="A0A1Y5ML56"/>
<gene>
    <name evidence="1" type="ORF">B9N65_02845</name>
</gene>
<evidence type="ECO:0000313" key="2">
    <source>
        <dbReference type="Proteomes" id="UP000196317"/>
    </source>
</evidence>
<dbReference type="RefSeq" id="WP_087582710.1">
    <property type="nucleotide sequence ID" value="NZ_CABPVG010000007.1"/>
</dbReference>
<name>A0A1Y5ML56_9BACT</name>
<comment type="caution">
    <text evidence="1">The sequence shown here is derived from an EMBL/GenBank/DDBJ whole genome shotgun (WGS) entry which is preliminary data.</text>
</comment>
<accession>A0A1Y5ML56</accession>
<proteinExistence type="predicted"/>
<dbReference type="Proteomes" id="UP000196317">
    <property type="component" value="Unassembled WGS sequence"/>
</dbReference>
<evidence type="ECO:0000313" key="1">
    <source>
        <dbReference type="EMBL" id="OUT09301.1"/>
    </source>
</evidence>
<reference evidence="1 2" key="1">
    <citation type="submission" date="2017-04" db="EMBL/GenBank/DDBJ databases">
        <title>Complete genome of Campylobacter concisus ATCC 33237T and draft genomes for an additional eight well characterized C. concisus strains.</title>
        <authorList>
            <person name="Cornelius A.J."/>
            <person name="Miller W.G."/>
            <person name="Lastovica A.J."/>
            <person name="On S.L."/>
            <person name="French N.P."/>
            <person name="Vandenberg O."/>
            <person name="Biggs P.J."/>
        </authorList>
    </citation>
    <scope>NUCLEOTIDE SEQUENCE [LARGE SCALE GENOMIC DNA]</scope>
    <source>
        <strain evidence="1 2">CCUG 19995</strain>
    </source>
</reference>
<dbReference type="EMBL" id="NDYN01000001">
    <property type="protein sequence ID" value="OUT09301.1"/>
    <property type="molecule type" value="Genomic_DNA"/>
</dbReference>
<sequence>MIIPFSKIANKEINFELVRNNDLFFSGILKRKDPFLVKCQGTIKGEIKYICDRCGDEFMLPIDQDVELNLSDGVYKDRENELSDTVEFFDGNIDLKEVFESELEAFKSDYFYCEKCKNL</sequence>